<protein>
    <recommendedName>
        <fullName evidence="1">Ketoreductase (KR) domain-containing protein</fullName>
    </recommendedName>
</protein>
<name>A0AAN6NEG1_9PEZI</name>
<evidence type="ECO:0000313" key="2">
    <source>
        <dbReference type="EMBL" id="KAK3943318.1"/>
    </source>
</evidence>
<evidence type="ECO:0000259" key="1">
    <source>
        <dbReference type="Pfam" id="PF08659"/>
    </source>
</evidence>
<dbReference type="InterPro" id="IPR036291">
    <property type="entry name" value="NAD(P)-bd_dom_sf"/>
</dbReference>
<dbReference type="AlphaFoldDB" id="A0AAN6NEG1"/>
<comment type="caution">
    <text evidence="2">The sequence shown here is derived from an EMBL/GenBank/DDBJ whole genome shotgun (WGS) entry which is preliminary data.</text>
</comment>
<dbReference type="Proteomes" id="UP001303473">
    <property type="component" value="Unassembled WGS sequence"/>
</dbReference>
<accession>A0AAN6NEG1</accession>
<feature type="domain" description="Ketoreductase (KR)" evidence="1">
    <location>
        <begin position="25"/>
        <end position="99"/>
    </location>
</feature>
<dbReference type="Pfam" id="PF08659">
    <property type="entry name" value="KR"/>
    <property type="match status" value="1"/>
</dbReference>
<evidence type="ECO:0000313" key="3">
    <source>
        <dbReference type="Proteomes" id="UP001303473"/>
    </source>
</evidence>
<keyword evidence="3" id="KW-1185">Reference proteome</keyword>
<dbReference type="Gene3D" id="3.40.50.720">
    <property type="entry name" value="NAD(P)-binding Rossmann-like Domain"/>
    <property type="match status" value="1"/>
</dbReference>
<organism evidence="2 3">
    <name type="scientific">Diplogelasinospora grovesii</name>
    <dbReference type="NCBI Taxonomy" id="303347"/>
    <lineage>
        <taxon>Eukaryota</taxon>
        <taxon>Fungi</taxon>
        <taxon>Dikarya</taxon>
        <taxon>Ascomycota</taxon>
        <taxon>Pezizomycotina</taxon>
        <taxon>Sordariomycetes</taxon>
        <taxon>Sordariomycetidae</taxon>
        <taxon>Sordariales</taxon>
        <taxon>Diplogelasinosporaceae</taxon>
        <taxon>Diplogelasinospora</taxon>
    </lineage>
</organism>
<dbReference type="InterPro" id="IPR013968">
    <property type="entry name" value="PKS_KR"/>
</dbReference>
<reference evidence="3" key="1">
    <citation type="journal article" date="2023" name="Mol. Phylogenet. Evol.">
        <title>Genome-scale phylogeny and comparative genomics of the fungal order Sordariales.</title>
        <authorList>
            <person name="Hensen N."/>
            <person name="Bonometti L."/>
            <person name="Westerberg I."/>
            <person name="Brannstrom I.O."/>
            <person name="Guillou S."/>
            <person name="Cros-Aarteil S."/>
            <person name="Calhoun S."/>
            <person name="Haridas S."/>
            <person name="Kuo A."/>
            <person name="Mondo S."/>
            <person name="Pangilinan J."/>
            <person name="Riley R."/>
            <person name="LaButti K."/>
            <person name="Andreopoulos B."/>
            <person name="Lipzen A."/>
            <person name="Chen C."/>
            <person name="Yan M."/>
            <person name="Daum C."/>
            <person name="Ng V."/>
            <person name="Clum A."/>
            <person name="Steindorff A."/>
            <person name="Ohm R.A."/>
            <person name="Martin F."/>
            <person name="Silar P."/>
            <person name="Natvig D.O."/>
            <person name="Lalanne C."/>
            <person name="Gautier V."/>
            <person name="Ament-Velasquez S.L."/>
            <person name="Kruys A."/>
            <person name="Hutchinson M.I."/>
            <person name="Powell A.J."/>
            <person name="Barry K."/>
            <person name="Miller A.N."/>
            <person name="Grigoriev I.V."/>
            <person name="Debuchy R."/>
            <person name="Gladieux P."/>
            <person name="Hiltunen Thoren M."/>
            <person name="Johannesson H."/>
        </authorList>
    </citation>
    <scope>NUCLEOTIDE SEQUENCE [LARGE SCALE GENOMIC DNA]</scope>
    <source>
        <strain evidence="3">CBS 340.73</strain>
    </source>
</reference>
<proteinExistence type="predicted"/>
<sequence length="109" mass="11476">MASFNETTTSEEIVEAFSSRIKGRTFVITGAAAQSLGGQTVLSLARGGAAHVIIATRTIKKAEPLLSEIASIDSSIKTTLVPCDLTDHDQVRSAAKTISVCTPANPLYR</sequence>
<gene>
    <name evidence="2" type="ORF">QBC46DRAFT_377551</name>
</gene>
<dbReference type="EMBL" id="MU853766">
    <property type="protein sequence ID" value="KAK3943318.1"/>
    <property type="molecule type" value="Genomic_DNA"/>
</dbReference>
<dbReference type="SUPFAM" id="SSF51735">
    <property type="entry name" value="NAD(P)-binding Rossmann-fold domains"/>
    <property type="match status" value="1"/>
</dbReference>